<reference evidence="1" key="1">
    <citation type="submission" date="2020-10" db="EMBL/GenBank/DDBJ databases">
        <authorList>
            <person name="Han B."/>
            <person name="Lu T."/>
            <person name="Zhao Q."/>
            <person name="Huang X."/>
            <person name="Zhao Y."/>
        </authorList>
    </citation>
    <scope>NUCLEOTIDE SEQUENCE</scope>
</reference>
<comment type="caution">
    <text evidence="1">The sequence shown here is derived from an EMBL/GenBank/DDBJ whole genome shotgun (WGS) entry which is preliminary data.</text>
</comment>
<evidence type="ECO:0000313" key="1">
    <source>
        <dbReference type="EMBL" id="CAD6334016.1"/>
    </source>
</evidence>
<dbReference type="Proteomes" id="UP000604825">
    <property type="component" value="Unassembled WGS sequence"/>
</dbReference>
<protein>
    <submittedName>
        <fullName evidence="1">Uncharacterized protein</fullName>
    </submittedName>
</protein>
<evidence type="ECO:0000313" key="2">
    <source>
        <dbReference type="Proteomes" id="UP000604825"/>
    </source>
</evidence>
<dbReference type="EMBL" id="CAJGYO010000017">
    <property type="protein sequence ID" value="CAD6334016.1"/>
    <property type="molecule type" value="Genomic_DNA"/>
</dbReference>
<sequence length="112" mass="12078">MKLTIARSNIIVLHTLEEAVKLLEDLVSRIEPVSRSRSHATSLARSSVGFGAAAAALLSRDREKGVKALHDAVGADTRRFVQSQGPEFHFLVAHVVEAVQKQHGNAAANTRS</sequence>
<dbReference type="OrthoDB" id="624852at2759"/>
<proteinExistence type="predicted"/>
<gene>
    <name evidence="1" type="ORF">NCGR_LOCUS58114</name>
</gene>
<keyword evidence="2" id="KW-1185">Reference proteome</keyword>
<organism evidence="1 2">
    <name type="scientific">Miscanthus lutarioriparius</name>
    <dbReference type="NCBI Taxonomy" id="422564"/>
    <lineage>
        <taxon>Eukaryota</taxon>
        <taxon>Viridiplantae</taxon>
        <taxon>Streptophyta</taxon>
        <taxon>Embryophyta</taxon>
        <taxon>Tracheophyta</taxon>
        <taxon>Spermatophyta</taxon>
        <taxon>Magnoliopsida</taxon>
        <taxon>Liliopsida</taxon>
        <taxon>Poales</taxon>
        <taxon>Poaceae</taxon>
        <taxon>PACMAD clade</taxon>
        <taxon>Panicoideae</taxon>
        <taxon>Andropogonodae</taxon>
        <taxon>Andropogoneae</taxon>
        <taxon>Saccharinae</taxon>
        <taxon>Miscanthus</taxon>
    </lineage>
</organism>
<dbReference type="AlphaFoldDB" id="A0A811RZP0"/>
<accession>A0A811RZP0</accession>
<name>A0A811RZP0_9POAL</name>